<evidence type="ECO:0000313" key="4">
    <source>
        <dbReference type="Proteomes" id="UP000247389"/>
    </source>
</evidence>
<evidence type="ECO:0000313" key="2">
    <source>
        <dbReference type="EMBL" id="SDC96249.1"/>
    </source>
</evidence>
<evidence type="ECO:0000313" key="5">
    <source>
        <dbReference type="Proteomes" id="UP000295758"/>
    </source>
</evidence>
<dbReference type="InterPro" id="IPR057621">
    <property type="entry name" value="Khk_prokaryotic"/>
</dbReference>
<dbReference type="Proteomes" id="UP000295758">
    <property type="component" value="Unassembled WGS sequence"/>
</dbReference>
<protein>
    <recommendedName>
        <fullName evidence="7">Carbohydrate kinase PfkB domain-containing protein</fullName>
    </recommendedName>
</protein>
<proteinExistence type="predicted"/>
<reference evidence="1 4" key="2">
    <citation type="submission" date="2018-04" db="EMBL/GenBank/DDBJ databases">
        <title>Subsurface microbial communities from deep shales in Ohio and West Virginia, USA.</title>
        <authorList>
            <person name="Wrighton K."/>
        </authorList>
    </citation>
    <scope>NUCLEOTIDE SEQUENCE [LARGE SCALE GENOMIC DNA]</scope>
    <source>
        <strain evidence="1 4">MSL28</strain>
    </source>
</reference>
<name>A0A1G6QUZ1_9FIRM</name>
<evidence type="ECO:0000313" key="1">
    <source>
        <dbReference type="EMBL" id="PXV64207.1"/>
    </source>
</evidence>
<dbReference type="Proteomes" id="UP000324896">
    <property type="component" value="Unassembled WGS sequence"/>
</dbReference>
<organism evidence="2 6">
    <name type="scientific">Halanaerobium congolense</name>
    <dbReference type="NCBI Taxonomy" id="54121"/>
    <lineage>
        <taxon>Bacteria</taxon>
        <taxon>Bacillati</taxon>
        <taxon>Bacillota</taxon>
        <taxon>Clostridia</taxon>
        <taxon>Halanaerobiales</taxon>
        <taxon>Halanaerobiaceae</taxon>
        <taxon>Halanaerobium</taxon>
    </lineage>
</organism>
<dbReference type="EMBL" id="QICM01000019">
    <property type="protein sequence ID" value="PXV64207.1"/>
    <property type="molecule type" value="Genomic_DNA"/>
</dbReference>
<dbReference type="RefSeq" id="WP_089723353.1">
    <property type="nucleotide sequence ID" value="NZ_FMYT01000020.1"/>
</dbReference>
<sequence>MLEDLAKKIKKIITEKKYLDKNAVIGFDGFIDKIYRPISSQEDKDINYYKTINDFGERIKEAAGLSCDIDIALESIQPGGNTPLFANSLGNLGINTDCIAPIDGYEEIFKKYMSKNCNIYSIGEPALSFVLEFFDGKIMLGDTHTFKNIDYNIIKTKVGNKFDKMLDNYELISMVNWSHFKNMTLIWKEIINYLSQNLDKVNKKDQTLFIDLADSSSRSIKDIKEMLKTLKIFRSYYRVIIGLNENESRDLGNKLMKIDFKNITNVGKYLVNNGYVDEVVIHPVAEAYLINKSNKVRVTVPKVEAPVLTVGGGDNFNAGFSWGILNDFNDQEALILGTINARLFVEKGYSPSINDLYNYISKNKDAVEVTNL</sequence>
<dbReference type="EMBL" id="FMYT01000020">
    <property type="protein sequence ID" value="SDC96249.1"/>
    <property type="molecule type" value="Genomic_DNA"/>
</dbReference>
<accession>A0A1G6QUZ1</accession>
<reference evidence="2 6" key="1">
    <citation type="submission" date="2016-10" db="EMBL/GenBank/DDBJ databases">
        <authorList>
            <person name="Varghese N."/>
            <person name="Submissions S."/>
        </authorList>
    </citation>
    <scope>NUCLEOTIDE SEQUENCE [LARGE SCALE GENOMIC DNA]</scope>
    <source>
        <strain evidence="2 6">WG10</strain>
    </source>
</reference>
<dbReference type="InterPro" id="IPR029056">
    <property type="entry name" value="Ribokinase-like"/>
</dbReference>
<dbReference type="EMBL" id="SOAA01000073">
    <property type="protein sequence ID" value="TDS24318.1"/>
    <property type="molecule type" value="Genomic_DNA"/>
</dbReference>
<dbReference type="AlphaFoldDB" id="A0A1G6QUZ1"/>
<dbReference type="Pfam" id="PF25270">
    <property type="entry name" value="Khk"/>
    <property type="match status" value="1"/>
</dbReference>
<evidence type="ECO:0008006" key="7">
    <source>
        <dbReference type="Google" id="ProtNLM"/>
    </source>
</evidence>
<dbReference type="Proteomes" id="UP000247389">
    <property type="component" value="Unassembled WGS sequence"/>
</dbReference>
<evidence type="ECO:0000313" key="6">
    <source>
        <dbReference type="Proteomes" id="UP000324896"/>
    </source>
</evidence>
<reference evidence="3 5" key="3">
    <citation type="submission" date="2019-03" db="EMBL/GenBank/DDBJ databases">
        <title>Deep subsurface shale carbon reservoir microbial communities from Ohio and West Virginia, USA.</title>
        <authorList>
            <person name="Wrighton K."/>
        </authorList>
    </citation>
    <scope>NUCLEOTIDE SEQUENCE [LARGE SCALE GENOMIC DNA]</scope>
    <source>
        <strain evidence="3 5">UTICA-S4D12</strain>
    </source>
</reference>
<evidence type="ECO:0000313" key="3">
    <source>
        <dbReference type="EMBL" id="TDS24318.1"/>
    </source>
</evidence>
<gene>
    <name evidence="3" type="ORF">BY453_1733</name>
    <name evidence="1" type="ORF">C8C78_11948</name>
    <name evidence="2" type="ORF">SAMN04488597_1209</name>
</gene>
<dbReference type="SUPFAM" id="SSF53613">
    <property type="entry name" value="Ribokinase-like"/>
    <property type="match status" value="1"/>
</dbReference>
<dbReference type="Gene3D" id="3.40.1190.20">
    <property type="match status" value="1"/>
</dbReference>